<comment type="caution">
    <text evidence="10">The sequence shown here is derived from an EMBL/GenBank/DDBJ whole genome shotgun (WGS) entry which is preliminary data.</text>
</comment>
<reference evidence="10 11" key="1">
    <citation type="submission" date="2018-06" db="EMBL/GenBank/DDBJ databases">
        <title>Genomic Encyclopedia of Type Strains, Phase III (KMG-III): the genomes of soil and plant-associated and newly described type strains.</title>
        <authorList>
            <person name="Whitman W."/>
        </authorList>
    </citation>
    <scope>NUCLEOTIDE SEQUENCE [LARGE SCALE GENOMIC DNA]</scope>
    <source>
        <strain evidence="10 11">CGMCC 4.7090</strain>
    </source>
</reference>
<dbReference type="GO" id="GO:0005576">
    <property type="term" value="C:extracellular region"/>
    <property type="evidence" value="ECO:0007669"/>
    <property type="project" value="UniProtKB-SubCell"/>
</dbReference>
<dbReference type="GO" id="GO:0090729">
    <property type="term" value="F:toxin activity"/>
    <property type="evidence" value="ECO:0007669"/>
    <property type="project" value="UniProtKB-KW"/>
</dbReference>
<keyword evidence="6" id="KW-0843">Virulence</keyword>
<dbReference type="InterPro" id="IPR050557">
    <property type="entry name" value="RTX_toxin/Mannuronan_C5-epim"/>
</dbReference>
<evidence type="ECO:0000313" key="10">
    <source>
        <dbReference type="EMBL" id="RAK28245.1"/>
    </source>
</evidence>
<accession>A0A327Z1F4</accession>
<evidence type="ECO:0000256" key="6">
    <source>
        <dbReference type="ARBA" id="ARBA00023026"/>
    </source>
</evidence>
<dbReference type="Gene3D" id="2.150.10.10">
    <property type="entry name" value="Serralysin-like metalloprotease, C-terminal"/>
    <property type="match status" value="3"/>
</dbReference>
<dbReference type="GO" id="GO:0005509">
    <property type="term" value="F:calcium ion binding"/>
    <property type="evidence" value="ECO:0007669"/>
    <property type="project" value="InterPro"/>
</dbReference>
<dbReference type="InterPro" id="IPR001343">
    <property type="entry name" value="Hemolysn_Ca-bd"/>
</dbReference>
<gene>
    <name evidence="10" type="ORF">B0I29_12012</name>
</gene>
<evidence type="ECO:0000256" key="9">
    <source>
        <dbReference type="SAM" id="SignalP"/>
    </source>
</evidence>
<keyword evidence="11" id="KW-1185">Reference proteome</keyword>
<name>A0A327Z1F4_9ACTN</name>
<dbReference type="PANTHER" id="PTHR38340:SF1">
    <property type="entry name" value="S-LAYER PROTEIN"/>
    <property type="match status" value="1"/>
</dbReference>
<dbReference type="PRINTS" id="PR00313">
    <property type="entry name" value="CABNDNGRPT"/>
</dbReference>
<keyword evidence="7" id="KW-0472">Membrane</keyword>
<dbReference type="InterPro" id="IPR011049">
    <property type="entry name" value="Serralysin-like_metalloprot_C"/>
</dbReference>
<evidence type="ECO:0000256" key="4">
    <source>
        <dbReference type="ARBA" id="ARBA00022656"/>
    </source>
</evidence>
<evidence type="ECO:0000256" key="5">
    <source>
        <dbReference type="ARBA" id="ARBA00022737"/>
    </source>
</evidence>
<comment type="subcellular location">
    <subcellularLocation>
        <location evidence="1">Membrane</location>
    </subcellularLocation>
    <subcellularLocation>
        <location evidence="2">Secreted</location>
    </subcellularLocation>
</comment>
<dbReference type="InterPro" id="IPR003995">
    <property type="entry name" value="RTX_toxin_determinant-A"/>
</dbReference>
<feature type="signal peptide" evidence="9">
    <location>
        <begin position="1"/>
        <end position="25"/>
    </location>
</feature>
<keyword evidence="9" id="KW-0732">Signal</keyword>
<feature type="chain" id="PRO_5016261431" evidence="9">
    <location>
        <begin position="26"/>
        <end position="380"/>
    </location>
</feature>
<feature type="region of interest" description="Disordered" evidence="8">
    <location>
        <begin position="257"/>
        <end position="278"/>
    </location>
</feature>
<dbReference type="PROSITE" id="PS00330">
    <property type="entry name" value="HEMOLYSIN_CALCIUM"/>
    <property type="match status" value="1"/>
</dbReference>
<dbReference type="PANTHER" id="PTHR38340">
    <property type="entry name" value="S-LAYER PROTEIN"/>
    <property type="match status" value="1"/>
</dbReference>
<evidence type="ECO:0000256" key="1">
    <source>
        <dbReference type="ARBA" id="ARBA00004370"/>
    </source>
</evidence>
<dbReference type="RefSeq" id="WP_111653344.1">
    <property type="nucleotide sequence ID" value="NZ_JACHWI010000002.1"/>
</dbReference>
<evidence type="ECO:0000256" key="7">
    <source>
        <dbReference type="ARBA" id="ARBA00023136"/>
    </source>
</evidence>
<evidence type="ECO:0000256" key="3">
    <source>
        <dbReference type="ARBA" id="ARBA00022525"/>
    </source>
</evidence>
<evidence type="ECO:0000313" key="11">
    <source>
        <dbReference type="Proteomes" id="UP000249341"/>
    </source>
</evidence>
<dbReference type="EMBL" id="QLMJ01000020">
    <property type="protein sequence ID" value="RAK28245.1"/>
    <property type="molecule type" value="Genomic_DNA"/>
</dbReference>
<dbReference type="Pfam" id="PF00353">
    <property type="entry name" value="HemolysinCabind"/>
    <property type="match status" value="5"/>
</dbReference>
<organism evidence="10 11">
    <name type="scientific">Actinoplanes lutulentus</name>
    <dbReference type="NCBI Taxonomy" id="1287878"/>
    <lineage>
        <taxon>Bacteria</taxon>
        <taxon>Bacillati</taxon>
        <taxon>Actinomycetota</taxon>
        <taxon>Actinomycetes</taxon>
        <taxon>Micromonosporales</taxon>
        <taxon>Micromonosporaceae</taxon>
        <taxon>Actinoplanes</taxon>
    </lineage>
</organism>
<keyword evidence="5" id="KW-0677">Repeat</keyword>
<dbReference type="GO" id="GO:0016020">
    <property type="term" value="C:membrane"/>
    <property type="evidence" value="ECO:0007669"/>
    <property type="project" value="UniProtKB-SubCell"/>
</dbReference>
<dbReference type="InterPro" id="IPR018511">
    <property type="entry name" value="Hemolysin-typ_Ca-bd_CS"/>
</dbReference>
<dbReference type="PRINTS" id="PR01488">
    <property type="entry name" value="RTXTOXINA"/>
</dbReference>
<dbReference type="OrthoDB" id="3281695at2"/>
<proteinExistence type="predicted"/>
<dbReference type="SUPFAM" id="SSF51120">
    <property type="entry name" value="beta-Roll"/>
    <property type="match status" value="3"/>
</dbReference>
<dbReference type="Proteomes" id="UP000249341">
    <property type="component" value="Unassembled WGS sequence"/>
</dbReference>
<protein>
    <submittedName>
        <fullName evidence="10">Hemolysin type calcium-binding protein</fullName>
    </submittedName>
</protein>
<sequence>MMISRIGMVLLTTIGVGVLAAPAQAASTGVVSVSKTTQVKYTAGSGKANKVVITRSGRTVTIDDKVKIKAGKGCKTVKGDKTKVRCKLTKNPTRVHVQAGSKNDTVVNKTGIRVTLEGGSGNDILVGGSNLDRLFGGSGADKLYGGDNNDVLYGGTGNDKLYGQDGGGDYLYGDENDDALYGGEGDDKIFGGAGNDKLYGERHYDKLEGGAGNDYVNGGAGSDILWGDVKNAPAVIGADVILGGPDNDTVNYDRPQATADLDGVKGDDGAPGEGDTLGTDVENLAGNGAGDYTFTGNNADNLLWGAAGDDVIHGGGGDDDIRGNAGANKLYGNAGDDKIHGSDYYQDAADTVDGGANSELIGDLCWVSKLDVATACERLP</sequence>
<keyword evidence="4" id="KW-0800">Toxin</keyword>
<evidence type="ECO:0000256" key="8">
    <source>
        <dbReference type="SAM" id="MobiDB-lite"/>
    </source>
</evidence>
<dbReference type="AlphaFoldDB" id="A0A327Z1F4"/>
<keyword evidence="3" id="KW-0964">Secreted</keyword>
<evidence type="ECO:0000256" key="2">
    <source>
        <dbReference type="ARBA" id="ARBA00004613"/>
    </source>
</evidence>